<protein>
    <submittedName>
        <fullName evidence="2">DUF4343 domain-containing protein</fullName>
    </submittedName>
</protein>
<feature type="domain" description="ATP-grasp" evidence="1">
    <location>
        <begin position="84"/>
        <end position="226"/>
    </location>
</feature>
<dbReference type="AlphaFoldDB" id="A0A504JDX2"/>
<name>A0A504JDX2_9FLAO</name>
<evidence type="ECO:0000259" key="1">
    <source>
        <dbReference type="Pfam" id="PF18299"/>
    </source>
</evidence>
<proteinExistence type="predicted"/>
<keyword evidence="3" id="KW-1185">Reference proteome</keyword>
<dbReference type="InterPro" id="IPR041261">
    <property type="entry name" value="R2K_2"/>
</dbReference>
<dbReference type="RefSeq" id="WP_140590366.1">
    <property type="nucleotide sequence ID" value="NZ_VFWZ01000002.1"/>
</dbReference>
<comment type="caution">
    <text evidence="2">The sequence shown here is derived from an EMBL/GenBank/DDBJ whole genome shotgun (WGS) entry which is preliminary data.</text>
</comment>
<dbReference type="Pfam" id="PF18299">
    <property type="entry name" value="R2K_2"/>
    <property type="match status" value="1"/>
</dbReference>
<accession>A0A504JDX2</accession>
<evidence type="ECO:0000313" key="3">
    <source>
        <dbReference type="Proteomes" id="UP000315540"/>
    </source>
</evidence>
<organism evidence="2 3">
    <name type="scientific">Aquimarina algicola</name>
    <dbReference type="NCBI Taxonomy" id="2589995"/>
    <lineage>
        <taxon>Bacteria</taxon>
        <taxon>Pseudomonadati</taxon>
        <taxon>Bacteroidota</taxon>
        <taxon>Flavobacteriia</taxon>
        <taxon>Flavobacteriales</taxon>
        <taxon>Flavobacteriaceae</taxon>
        <taxon>Aquimarina</taxon>
    </lineage>
</organism>
<dbReference type="OrthoDB" id="654524at2"/>
<dbReference type="EMBL" id="VFWZ01000002">
    <property type="protein sequence ID" value="TPN86842.1"/>
    <property type="molecule type" value="Genomic_DNA"/>
</dbReference>
<sequence>MENEILLIPDKDDVERNSIADSWIKNGGDVKRIGKFWESPKIDAKKRLTIYGIDTFSLVLAQVLGLKLIEPKDELISTLDFKWIKRKIQILEISKIKETDFPIFIKPVKPKTFKSGIYSDFKSFTKEIRGIEQNEQVIKSNIIEIEGEVRAFILNNEILDLAIYEGNCDLHLAKEFLVDFLQKLTIDLPKTYVIDLGYNQVDGWFVIEFNSSWGAGLNSCNPNKVIAGIREATINY</sequence>
<reference evidence="2 3" key="1">
    <citation type="submission" date="2019-06" db="EMBL/GenBank/DDBJ databases">
        <authorList>
            <person name="Meng X."/>
        </authorList>
    </citation>
    <scope>NUCLEOTIDE SEQUENCE [LARGE SCALE GENOMIC DNA]</scope>
    <source>
        <strain evidence="2 3">M625</strain>
    </source>
</reference>
<gene>
    <name evidence="2" type="ORF">FHK87_04365</name>
</gene>
<dbReference type="Proteomes" id="UP000315540">
    <property type="component" value="Unassembled WGS sequence"/>
</dbReference>
<evidence type="ECO:0000313" key="2">
    <source>
        <dbReference type="EMBL" id="TPN86842.1"/>
    </source>
</evidence>